<comment type="subunit">
    <text evidence="6">Homodimer.</text>
</comment>
<evidence type="ECO:0000256" key="6">
    <source>
        <dbReference type="HAMAP-Rule" id="MF_01216"/>
    </source>
</evidence>
<dbReference type="GO" id="GO:0009055">
    <property type="term" value="F:electron transfer activity"/>
    <property type="evidence" value="ECO:0007669"/>
    <property type="project" value="UniProtKB-UniRule"/>
</dbReference>
<dbReference type="HOGENOM" id="CLU_088964_3_1_9"/>
<keyword evidence="3 6" id="KW-0560">Oxidoreductase</keyword>
<dbReference type="AlphaFoldDB" id="A0A078KMX7"/>
<comment type="catalytic activity">
    <reaction evidence="5">
        <text>N,N-dimethyl-1,4-phenylenediamine + anthranilate + 2 NAD(+) = 2-(4-dimethylaminophenyl)diazenylbenzoate + 2 NADH + 2 H(+)</text>
        <dbReference type="Rhea" id="RHEA:55872"/>
        <dbReference type="ChEBI" id="CHEBI:15378"/>
        <dbReference type="ChEBI" id="CHEBI:15783"/>
        <dbReference type="ChEBI" id="CHEBI:16567"/>
        <dbReference type="ChEBI" id="CHEBI:57540"/>
        <dbReference type="ChEBI" id="CHEBI:57945"/>
        <dbReference type="ChEBI" id="CHEBI:71579"/>
        <dbReference type="EC" id="1.7.1.17"/>
    </reaction>
    <physiologicalReaction direction="right-to-left" evidence="5">
        <dbReference type="Rhea" id="RHEA:55874"/>
    </physiologicalReaction>
</comment>
<dbReference type="EC" id="1.6.5.-" evidence="6"/>
<keyword evidence="9" id="KW-1185">Reference proteome</keyword>
<proteinExistence type="inferred from homology"/>
<dbReference type="InterPro" id="IPR023048">
    <property type="entry name" value="NADH:quinone_OxRdtase_FMN_depd"/>
</dbReference>
<evidence type="ECO:0000256" key="4">
    <source>
        <dbReference type="ARBA" id="ARBA00023027"/>
    </source>
</evidence>
<comment type="function">
    <text evidence="6">Also exhibits azoreductase activity. Catalyzes the reductive cleavage of the azo bond in aromatic azo compounds to the corresponding amines.</text>
</comment>
<dbReference type="InterPro" id="IPR050104">
    <property type="entry name" value="FMN-dep_NADH:Q_OxRdtase_AzoR1"/>
</dbReference>
<comment type="similarity">
    <text evidence="6">Belongs to the azoreductase type 1 family.</text>
</comment>
<dbReference type="Pfam" id="PF02525">
    <property type="entry name" value="Flavodoxin_2"/>
    <property type="match status" value="1"/>
</dbReference>
<dbReference type="STRING" id="29343.CCDG5_2050"/>
<evidence type="ECO:0000313" key="8">
    <source>
        <dbReference type="EMBL" id="CDZ25141.1"/>
    </source>
</evidence>
<accession>A0A078KMX7</accession>
<dbReference type="Proteomes" id="UP000032431">
    <property type="component" value="Chromosome I"/>
</dbReference>
<dbReference type="HAMAP" id="MF_01216">
    <property type="entry name" value="Azoreductase_type1"/>
    <property type="match status" value="1"/>
</dbReference>
<dbReference type="InterPro" id="IPR003680">
    <property type="entry name" value="Flavodoxin_fold"/>
</dbReference>
<dbReference type="EMBL" id="LM995447">
    <property type="protein sequence ID" value="CDZ25141.1"/>
    <property type="molecule type" value="Genomic_DNA"/>
</dbReference>
<name>A0A078KMX7_9FIRM</name>
<keyword evidence="4 6" id="KW-0520">NAD</keyword>
<evidence type="ECO:0000256" key="3">
    <source>
        <dbReference type="ARBA" id="ARBA00023002"/>
    </source>
</evidence>
<dbReference type="PANTHER" id="PTHR43741:SF7">
    <property type="entry name" value="FMN-DEPENDENT NADH:QUINONE OXIDOREDUCTASE"/>
    <property type="match status" value="1"/>
</dbReference>
<dbReference type="PATRIC" id="fig|29343.3.peg.2176"/>
<protein>
    <recommendedName>
        <fullName evidence="6">FMN dependent NADH:quinone oxidoreductase</fullName>
        <ecNumber evidence="6">1.6.5.-</ecNumber>
    </recommendedName>
    <alternativeName>
        <fullName evidence="6">Azo-dye reductase</fullName>
    </alternativeName>
    <alternativeName>
        <fullName evidence="6">FMN-dependent NADH-azo compound oxidoreductase</fullName>
    </alternativeName>
    <alternativeName>
        <fullName evidence="6">FMN-dependent NADH-azoreductase</fullName>
        <ecNumber evidence="6">1.7.1.17</ecNumber>
    </alternativeName>
</protein>
<dbReference type="GO" id="GO:0010181">
    <property type="term" value="F:FMN binding"/>
    <property type="evidence" value="ECO:0007669"/>
    <property type="project" value="UniProtKB-UniRule"/>
</dbReference>
<dbReference type="Gene3D" id="3.40.50.360">
    <property type="match status" value="1"/>
</dbReference>
<dbReference type="EC" id="1.7.1.17" evidence="6"/>
<comment type="catalytic activity">
    <reaction evidence="6">
        <text>2 a quinone + NADH + H(+) = 2 a 1,4-benzosemiquinone + NAD(+)</text>
        <dbReference type="Rhea" id="RHEA:65952"/>
        <dbReference type="ChEBI" id="CHEBI:15378"/>
        <dbReference type="ChEBI" id="CHEBI:57540"/>
        <dbReference type="ChEBI" id="CHEBI:57945"/>
        <dbReference type="ChEBI" id="CHEBI:132124"/>
        <dbReference type="ChEBI" id="CHEBI:134225"/>
    </reaction>
</comment>
<comment type="function">
    <text evidence="6">Quinone reductase that provides resistance to thiol-specific stress caused by electrophilic quinones.</text>
</comment>
<evidence type="ECO:0000256" key="1">
    <source>
        <dbReference type="ARBA" id="ARBA00022630"/>
    </source>
</evidence>
<dbReference type="PANTHER" id="PTHR43741">
    <property type="entry name" value="FMN-DEPENDENT NADH-AZOREDUCTASE 1"/>
    <property type="match status" value="1"/>
</dbReference>
<evidence type="ECO:0000256" key="5">
    <source>
        <dbReference type="ARBA" id="ARBA00048542"/>
    </source>
</evidence>
<gene>
    <name evidence="8" type="primary">azoR2</name>
    <name evidence="6" type="synonym">azoR</name>
    <name evidence="8" type="ORF">CCDG5_2050</name>
</gene>
<reference evidence="9" key="1">
    <citation type="submission" date="2014-07" db="EMBL/GenBank/DDBJ databases">
        <authorList>
            <person name="Wibberg D."/>
        </authorList>
    </citation>
    <scope>NUCLEOTIDE SEQUENCE [LARGE SCALE GENOMIC DNA]</scope>
    <source>
        <strain evidence="9">DG5</strain>
    </source>
</reference>
<feature type="domain" description="Flavodoxin-like fold" evidence="7">
    <location>
        <begin position="3"/>
        <end position="194"/>
    </location>
</feature>
<dbReference type="GO" id="GO:0016652">
    <property type="term" value="F:oxidoreductase activity, acting on NAD(P)H as acceptor"/>
    <property type="evidence" value="ECO:0007669"/>
    <property type="project" value="UniProtKB-UniRule"/>
</dbReference>
<dbReference type="OrthoDB" id="9805013at2"/>
<comment type="caution">
    <text evidence="6">Lacks conserved residue(s) required for the propagation of feature annotation.</text>
</comment>
<dbReference type="KEGG" id="ccel:CCDG5_2050"/>
<dbReference type="InterPro" id="IPR029039">
    <property type="entry name" value="Flavoprotein-like_sf"/>
</dbReference>
<evidence type="ECO:0000313" key="9">
    <source>
        <dbReference type="Proteomes" id="UP000032431"/>
    </source>
</evidence>
<comment type="cofactor">
    <cofactor evidence="6">
        <name>FMN</name>
        <dbReference type="ChEBI" id="CHEBI:58210"/>
    </cofactor>
    <text evidence="6">Binds 1 FMN per subunit.</text>
</comment>
<dbReference type="GO" id="GO:0016655">
    <property type="term" value="F:oxidoreductase activity, acting on NAD(P)H, quinone or similar compound as acceptor"/>
    <property type="evidence" value="ECO:0007669"/>
    <property type="project" value="InterPro"/>
</dbReference>
<keyword evidence="2 6" id="KW-0288">FMN</keyword>
<organism evidence="8 9">
    <name type="scientific">[Clostridium] cellulosi</name>
    <dbReference type="NCBI Taxonomy" id="29343"/>
    <lineage>
        <taxon>Bacteria</taxon>
        <taxon>Bacillati</taxon>
        <taxon>Bacillota</taxon>
        <taxon>Clostridia</taxon>
        <taxon>Eubacteriales</taxon>
        <taxon>Oscillospiraceae</taxon>
        <taxon>Oscillospiraceae incertae sedis</taxon>
    </lineage>
</organism>
<evidence type="ECO:0000259" key="7">
    <source>
        <dbReference type="Pfam" id="PF02525"/>
    </source>
</evidence>
<evidence type="ECO:0000256" key="2">
    <source>
        <dbReference type="ARBA" id="ARBA00022643"/>
    </source>
</evidence>
<dbReference type="SUPFAM" id="SSF52218">
    <property type="entry name" value="Flavoproteins"/>
    <property type="match status" value="1"/>
</dbReference>
<keyword evidence="1 6" id="KW-0285">Flavoprotein</keyword>
<sequence>MNTVLYIKANPKPDDVSRTFRIANQFIEAYKLKNRDDNIVTLDLYKEGINFLSPQDVKKHVAKPGEGKDDPVLKYAYQFLAADKYVFAEPLWNLGVPAILKAYIDYICVTNITFKYTANGPVGLCQGKKAVNITARGGEYSTGPNAAWELGDKYLKTILGFLGITDYTTIAANSLDIVGVDTETIISKAISDARRIAETF</sequence>